<reference evidence="1 2" key="1">
    <citation type="journal article" date="2016" name="Nat. Commun.">
        <title>Ectomycorrhizal ecology is imprinted in the genome of the dominant symbiotic fungus Cenococcum geophilum.</title>
        <authorList>
            <consortium name="DOE Joint Genome Institute"/>
            <person name="Peter M."/>
            <person name="Kohler A."/>
            <person name="Ohm R.A."/>
            <person name="Kuo A."/>
            <person name="Krutzmann J."/>
            <person name="Morin E."/>
            <person name="Arend M."/>
            <person name="Barry K.W."/>
            <person name="Binder M."/>
            <person name="Choi C."/>
            <person name="Clum A."/>
            <person name="Copeland A."/>
            <person name="Grisel N."/>
            <person name="Haridas S."/>
            <person name="Kipfer T."/>
            <person name="LaButti K."/>
            <person name="Lindquist E."/>
            <person name="Lipzen A."/>
            <person name="Maire R."/>
            <person name="Meier B."/>
            <person name="Mihaltcheva S."/>
            <person name="Molinier V."/>
            <person name="Murat C."/>
            <person name="Poggeler S."/>
            <person name="Quandt C.A."/>
            <person name="Sperisen C."/>
            <person name="Tritt A."/>
            <person name="Tisserant E."/>
            <person name="Crous P.W."/>
            <person name="Henrissat B."/>
            <person name="Nehls U."/>
            <person name="Egli S."/>
            <person name="Spatafora J.W."/>
            <person name="Grigoriev I.V."/>
            <person name="Martin F.M."/>
        </authorList>
    </citation>
    <scope>NUCLEOTIDE SEQUENCE [LARGE SCALE GENOMIC DNA]</scope>
    <source>
        <strain evidence="1 2">CBS 207.34</strain>
    </source>
</reference>
<organism evidence="1 2">
    <name type="scientific">Glonium stellatum</name>
    <dbReference type="NCBI Taxonomy" id="574774"/>
    <lineage>
        <taxon>Eukaryota</taxon>
        <taxon>Fungi</taxon>
        <taxon>Dikarya</taxon>
        <taxon>Ascomycota</taxon>
        <taxon>Pezizomycotina</taxon>
        <taxon>Dothideomycetes</taxon>
        <taxon>Pleosporomycetidae</taxon>
        <taxon>Gloniales</taxon>
        <taxon>Gloniaceae</taxon>
        <taxon>Glonium</taxon>
    </lineage>
</organism>
<dbReference type="Proteomes" id="UP000250140">
    <property type="component" value="Unassembled WGS sequence"/>
</dbReference>
<protein>
    <submittedName>
        <fullName evidence="1">Uncharacterized protein</fullName>
    </submittedName>
</protein>
<name>A0A8E2F0W9_9PEZI</name>
<accession>A0A8E2F0W9</accession>
<gene>
    <name evidence="1" type="ORF">AOQ84DRAFT_364032</name>
</gene>
<dbReference type="AlphaFoldDB" id="A0A8E2F0W9"/>
<sequence length="132" mass="14377">MEDPGLADTEPPVPSQLIPNTLIVRFLASVGAAAQKTYLDNLKTQCSKYPSEGTTKYPGVTRMFTRAMEGYTGKFHPTVEKWIKAQPDIVVEGDITMQMAVNVTDVTTNWGLGVVSGFTDKAYKYSHSTLGG</sequence>
<keyword evidence="2" id="KW-1185">Reference proteome</keyword>
<evidence type="ECO:0000313" key="1">
    <source>
        <dbReference type="EMBL" id="OCL08542.1"/>
    </source>
</evidence>
<proteinExistence type="predicted"/>
<evidence type="ECO:0000313" key="2">
    <source>
        <dbReference type="Proteomes" id="UP000250140"/>
    </source>
</evidence>
<dbReference type="EMBL" id="KV749638">
    <property type="protein sequence ID" value="OCL08542.1"/>
    <property type="molecule type" value="Genomic_DNA"/>
</dbReference>